<evidence type="ECO:0000256" key="2">
    <source>
        <dbReference type="SAM" id="Phobius"/>
    </source>
</evidence>
<feature type="region of interest" description="Disordered" evidence="1">
    <location>
        <begin position="1125"/>
        <end position="1154"/>
    </location>
</feature>
<evidence type="ECO:0000313" key="4">
    <source>
        <dbReference type="EMBL" id="GAX73171.1"/>
    </source>
</evidence>
<gene>
    <name evidence="4" type="ORF">CEUSTIGMA_g624.t1</name>
</gene>
<evidence type="ECO:0000256" key="3">
    <source>
        <dbReference type="SAM" id="SignalP"/>
    </source>
</evidence>
<dbReference type="PANTHER" id="PTHR24216">
    <property type="entry name" value="PAXILLIN-RELATED"/>
    <property type="match status" value="1"/>
</dbReference>
<evidence type="ECO:0000256" key="1">
    <source>
        <dbReference type="SAM" id="MobiDB-lite"/>
    </source>
</evidence>
<evidence type="ECO:0000313" key="5">
    <source>
        <dbReference type="Proteomes" id="UP000232323"/>
    </source>
</evidence>
<dbReference type="PANTHER" id="PTHR24216:SF65">
    <property type="entry name" value="PAXILLIN-LIKE PROTEIN 1"/>
    <property type="match status" value="1"/>
</dbReference>
<name>A0A250WQV1_9CHLO</name>
<proteinExistence type="predicted"/>
<feature type="compositionally biased region" description="Pro residues" evidence="1">
    <location>
        <begin position="1196"/>
        <end position="1210"/>
    </location>
</feature>
<keyword evidence="3" id="KW-0732">Signal</keyword>
<feature type="transmembrane region" description="Helical" evidence="2">
    <location>
        <begin position="883"/>
        <end position="907"/>
    </location>
</feature>
<protein>
    <submittedName>
        <fullName evidence="4">Uncharacterized protein</fullName>
    </submittedName>
</protein>
<feature type="compositionally biased region" description="Low complexity" evidence="1">
    <location>
        <begin position="1133"/>
        <end position="1154"/>
    </location>
</feature>
<comment type="caution">
    <text evidence="4">The sequence shown here is derived from an EMBL/GenBank/DDBJ whole genome shotgun (WGS) entry which is preliminary data.</text>
</comment>
<keyword evidence="2" id="KW-1133">Transmembrane helix</keyword>
<feature type="chain" id="PRO_5012354746" evidence="3">
    <location>
        <begin position="23"/>
        <end position="1210"/>
    </location>
</feature>
<keyword evidence="5" id="KW-1185">Reference proteome</keyword>
<dbReference type="AlphaFoldDB" id="A0A250WQV1"/>
<dbReference type="Proteomes" id="UP000232323">
    <property type="component" value="Unassembled WGS sequence"/>
</dbReference>
<accession>A0A250WQV1</accession>
<feature type="compositionally biased region" description="Low complexity" evidence="1">
    <location>
        <begin position="1037"/>
        <end position="1050"/>
    </location>
</feature>
<feature type="compositionally biased region" description="Pro residues" evidence="1">
    <location>
        <begin position="936"/>
        <end position="950"/>
    </location>
</feature>
<keyword evidence="2" id="KW-0472">Membrane</keyword>
<feature type="region of interest" description="Disordered" evidence="1">
    <location>
        <begin position="916"/>
        <end position="958"/>
    </location>
</feature>
<keyword evidence="2" id="KW-0812">Transmembrane</keyword>
<dbReference type="EMBL" id="BEGY01000002">
    <property type="protein sequence ID" value="GAX73171.1"/>
    <property type="molecule type" value="Genomic_DNA"/>
</dbReference>
<reference evidence="4 5" key="1">
    <citation type="submission" date="2017-08" db="EMBL/GenBank/DDBJ databases">
        <title>Acidophilic green algal genome provides insights into adaptation to an acidic environment.</title>
        <authorList>
            <person name="Hirooka S."/>
            <person name="Hirose Y."/>
            <person name="Kanesaki Y."/>
            <person name="Higuchi S."/>
            <person name="Fujiwara T."/>
            <person name="Onuma R."/>
            <person name="Era A."/>
            <person name="Ohbayashi R."/>
            <person name="Uzuka A."/>
            <person name="Nozaki H."/>
            <person name="Yoshikawa H."/>
            <person name="Miyagishima S.Y."/>
        </authorList>
    </citation>
    <scope>NUCLEOTIDE SEQUENCE [LARGE SCALE GENOMIC DNA]</scope>
    <source>
        <strain evidence="4 5">NIES-2499</strain>
    </source>
</reference>
<dbReference type="OrthoDB" id="10691523at2759"/>
<sequence>MSSSDELLLALLLAILVTGSLASTSPPAPAVSPAIPIVHPPPTYRAVPSFPPPYPPPPTPTSLGYARFFGPLSFGCKAYQASHFSSPTPVYGGTTIAMQQNGWATVTIPMAGGTYGTGIPMAGGSYGTGDYPFPPSTTCSDQVLGLPIPFSLVAQVPPYKLPSTTMQGFGVSSTTTFSEGASNNTLLSATALYSVITGSKDLAGIPDTSVFSKARGSTLAAAQQVLLADVISATHLMLIGKFLTQVVPQLCLPGNGYGGTALSLTASDMDQQVTRVATTILSSASLAPAYSVAAPQNSSYVTNTSSRPGNTSATLVAPNSTSYTLTATYPLNSTDYASVQTLITQSMLAAGCSTLLVKIAVVQSSVTALAKTISAVAATATDYSNALTQFPIQQALAMASTTFAVQANILPLLAGTVTDITKDPAQLSPILNDPTVLTSYIQVANISTAAVLSAMGVPYTSDALVPAAVQAAAYGAGPLQSCMYTVPAGCSDYLLLINSRLSYTVALPAASSYSTAYLGSGAALATAAYLSNQTSAPSLPTLSMYNQLYDGVLGKVTGYNYLTQSGGAVPFLSSPAQLAAFAIDGMISSVVACASALVSAAFLGVSPSGSSSQYSPLLLTGTYQAQMYAMLSSTLAPAKVNMITFQGLYNNASAIQAAIVDLYLEVYVTQLLNQSSATRRQLLGLMLGTAEEQIMFYEDVEDLDVDAKDNLATDSVIHHRATSRFLASSIFSATQIGTLISSLSAALFESNNILQTVIQPAFNAILEGDLVGNTLNVSHYMNLAAKTEKVQLGILADAAEALGMAIAAGNVAQAQSISAAIQQNFTGTNLNAAVFNAVINPAALPLPCSGAAALTSGCSGTLSPPPGQGGITTPESKSMNKTLALGIGLGLGLAALSVAATAAVLLIRRKRKVQVVTPKADPAASSSASGNFLTHQPPPWENMDAPPSPSPYSLQGAPPSPYGRVTALPISPYPALGVDGYGAVPQPMSPGGSSYPPLQNADWGSSPRPWAFGLPVTASSTMGVLSAPPSPARDQIRQAQQQQQLARQILVSSSTDPNAAAGSPRPPWANSSLRQPLPPIPGSPSRSRLQISSLPLTPSISRTQLAPLEVRTSSQELGAAATLVGPYGTPVPASSLQGAGSASLMSSLGRSSSLVTPSGVQMAAAATVDTPLSPTASRTVEAVMTPQGRLAAAYGPPRPPLGVELPPSPK</sequence>
<organism evidence="4 5">
    <name type="scientific">Chlamydomonas eustigma</name>
    <dbReference type="NCBI Taxonomy" id="1157962"/>
    <lineage>
        <taxon>Eukaryota</taxon>
        <taxon>Viridiplantae</taxon>
        <taxon>Chlorophyta</taxon>
        <taxon>core chlorophytes</taxon>
        <taxon>Chlorophyceae</taxon>
        <taxon>CS clade</taxon>
        <taxon>Chlamydomonadales</taxon>
        <taxon>Chlamydomonadaceae</taxon>
        <taxon>Chlamydomonas</taxon>
    </lineage>
</organism>
<feature type="region of interest" description="Disordered" evidence="1">
    <location>
        <begin position="1022"/>
        <end position="1089"/>
    </location>
</feature>
<feature type="signal peptide" evidence="3">
    <location>
        <begin position="1"/>
        <end position="22"/>
    </location>
</feature>
<feature type="region of interest" description="Disordered" evidence="1">
    <location>
        <begin position="1190"/>
        <end position="1210"/>
    </location>
</feature>